<dbReference type="EMBL" id="LT906454">
    <property type="protein sequence ID" value="SNV32147.1"/>
    <property type="molecule type" value="Genomic_DNA"/>
</dbReference>
<dbReference type="AlphaFoldDB" id="A0A239WCA4"/>
<feature type="domain" description="Endonuclease/exonuclease/phosphatase" evidence="2">
    <location>
        <begin position="25"/>
        <end position="263"/>
    </location>
</feature>
<dbReference type="InterPro" id="IPR051547">
    <property type="entry name" value="TDP2-like"/>
</dbReference>
<dbReference type="RefSeq" id="WP_095121337.1">
    <property type="nucleotide sequence ID" value="NZ_LT906454.1"/>
</dbReference>
<dbReference type="OrthoDB" id="9812537at2"/>
<keyword evidence="1" id="KW-0378">Hydrolase</keyword>
<evidence type="ECO:0000313" key="4">
    <source>
        <dbReference type="Proteomes" id="UP000215144"/>
    </source>
</evidence>
<dbReference type="Pfam" id="PF03372">
    <property type="entry name" value="Exo_endo_phos"/>
    <property type="match status" value="1"/>
</dbReference>
<sequence length="271" mass="30548">MTVKFLTLNTHSWMEVNSLKKLFDLGEYILEKQFDVICLQEINQGIASDLASEAPTYTALESSPDLRKDHFALQLVQYLKVRGKTYYWSWAYNHIGYDKYQEGVAILSKTPLAVKDLLISDADDETSINTRRALWAETTIDERNFTIVNVHMSLLGKGFETQWSRLEAELEKVKSSLVVMGAFNNPTDETGYRMILDSSLNLQDSHVSAETVIGHHTISDAIDGWEENTLSLKVDHIFSSPDLRILSSHVAFDGGAAPVVSDHFGLEMEIE</sequence>
<dbReference type="PANTHER" id="PTHR15822:SF23">
    <property type="entry name" value="ENDONUCLEASE_EXONUCLEASE_PHOSPHATASE FAMILY PROTEIN"/>
    <property type="match status" value="1"/>
</dbReference>
<dbReference type="GO" id="GO:0016787">
    <property type="term" value="F:hydrolase activity"/>
    <property type="evidence" value="ECO:0007669"/>
    <property type="project" value="UniProtKB-KW"/>
</dbReference>
<dbReference type="KEGG" id="saco:SAME_00117"/>
<dbReference type="PANTHER" id="PTHR15822">
    <property type="entry name" value="TRAF AND TNF RECEPTOR-ASSOCIATED PROTEIN"/>
    <property type="match status" value="1"/>
</dbReference>
<organism evidence="3 4">
    <name type="scientific">Streptococcus acidominimus</name>
    <dbReference type="NCBI Taxonomy" id="1326"/>
    <lineage>
        <taxon>Bacteria</taxon>
        <taxon>Bacillati</taxon>
        <taxon>Bacillota</taxon>
        <taxon>Bacilli</taxon>
        <taxon>Lactobacillales</taxon>
        <taxon>Streptococcaceae</taxon>
        <taxon>Streptococcus</taxon>
    </lineage>
</organism>
<evidence type="ECO:0000256" key="1">
    <source>
        <dbReference type="ARBA" id="ARBA00022801"/>
    </source>
</evidence>
<dbReference type="InterPro" id="IPR036691">
    <property type="entry name" value="Endo/exonu/phosph_ase_sf"/>
</dbReference>
<proteinExistence type="predicted"/>
<dbReference type="InterPro" id="IPR005135">
    <property type="entry name" value="Endo/exonuclease/phosphatase"/>
</dbReference>
<evidence type="ECO:0000313" key="3">
    <source>
        <dbReference type="EMBL" id="SNV32147.1"/>
    </source>
</evidence>
<accession>A0A239WCA4</accession>
<protein>
    <submittedName>
        <fullName evidence="3">Exodeoxyribonuclease III</fullName>
    </submittedName>
</protein>
<dbReference type="CDD" id="cd09079">
    <property type="entry name" value="RgfB-like"/>
    <property type="match status" value="1"/>
</dbReference>
<reference evidence="3 4" key="1">
    <citation type="submission" date="2017-06" db="EMBL/GenBank/DDBJ databases">
        <authorList>
            <consortium name="Pathogen Informatics"/>
        </authorList>
    </citation>
    <scope>NUCLEOTIDE SEQUENCE [LARGE SCALE GENOMIC DNA]</scope>
    <source>
        <strain evidence="3 4">NCTC11291</strain>
    </source>
</reference>
<dbReference type="Gene3D" id="3.60.10.10">
    <property type="entry name" value="Endonuclease/exonuclease/phosphatase"/>
    <property type="match status" value="1"/>
</dbReference>
<dbReference type="SUPFAM" id="SSF56219">
    <property type="entry name" value="DNase I-like"/>
    <property type="match status" value="1"/>
</dbReference>
<evidence type="ECO:0000259" key="2">
    <source>
        <dbReference type="Pfam" id="PF03372"/>
    </source>
</evidence>
<gene>
    <name evidence="3" type="ORF">SAMEA4504048_00117</name>
</gene>
<dbReference type="Proteomes" id="UP000215144">
    <property type="component" value="Chromosome 1"/>
</dbReference>
<name>A0A239WCA4_STRAI</name>